<keyword evidence="1" id="KW-0812">Transmembrane</keyword>
<evidence type="ECO:0000313" key="3">
    <source>
        <dbReference type="Proteomes" id="UP001303046"/>
    </source>
</evidence>
<comment type="caution">
    <text evidence="2">The sequence shown here is derived from an EMBL/GenBank/DDBJ whole genome shotgun (WGS) entry which is preliminary data.</text>
</comment>
<keyword evidence="1" id="KW-1133">Transmembrane helix</keyword>
<gene>
    <name evidence="2" type="primary">Necator_chrIII.g9403</name>
    <name evidence="2" type="ORF">RB195_008638</name>
</gene>
<evidence type="ECO:0000256" key="1">
    <source>
        <dbReference type="SAM" id="Phobius"/>
    </source>
</evidence>
<protein>
    <submittedName>
        <fullName evidence="2">Uncharacterized protein</fullName>
    </submittedName>
</protein>
<accession>A0ABR1CRF7</accession>
<reference evidence="2 3" key="1">
    <citation type="submission" date="2023-08" db="EMBL/GenBank/DDBJ databases">
        <title>A Necator americanus chromosomal reference genome.</title>
        <authorList>
            <person name="Ilik V."/>
            <person name="Petrzelkova K.J."/>
            <person name="Pardy F."/>
            <person name="Fuh T."/>
            <person name="Niatou-Singa F.S."/>
            <person name="Gouil Q."/>
            <person name="Baker L."/>
            <person name="Ritchie M.E."/>
            <person name="Jex A.R."/>
            <person name="Gazzola D."/>
            <person name="Li H."/>
            <person name="Toshio Fujiwara R."/>
            <person name="Zhan B."/>
            <person name="Aroian R.V."/>
            <person name="Pafco B."/>
            <person name="Schwarz E.M."/>
        </authorList>
    </citation>
    <scope>NUCLEOTIDE SEQUENCE [LARGE SCALE GENOMIC DNA]</scope>
    <source>
        <strain evidence="2 3">Aroian</strain>
        <tissue evidence="2">Whole animal</tissue>
    </source>
</reference>
<proteinExistence type="predicted"/>
<organism evidence="2 3">
    <name type="scientific">Necator americanus</name>
    <name type="common">Human hookworm</name>
    <dbReference type="NCBI Taxonomy" id="51031"/>
    <lineage>
        <taxon>Eukaryota</taxon>
        <taxon>Metazoa</taxon>
        <taxon>Ecdysozoa</taxon>
        <taxon>Nematoda</taxon>
        <taxon>Chromadorea</taxon>
        <taxon>Rhabditida</taxon>
        <taxon>Rhabditina</taxon>
        <taxon>Rhabditomorpha</taxon>
        <taxon>Strongyloidea</taxon>
        <taxon>Ancylostomatidae</taxon>
        <taxon>Bunostominae</taxon>
        <taxon>Necator</taxon>
    </lineage>
</organism>
<name>A0ABR1CRF7_NECAM</name>
<dbReference type="EMBL" id="JAVFWL010000003">
    <property type="protein sequence ID" value="KAK6740288.1"/>
    <property type="molecule type" value="Genomic_DNA"/>
</dbReference>
<sequence>MSKLELNFVKMYTYGGGVAQVNNFVWTSITNTPQQTSCLEYLLILRKLIFPKMLLLRTFLIVVMLLVVLPTATAVRHSCMDQCYRSSWYGLHSCILRCIFEDVVHPVHTTKSSLNVIDMSALKLCVLLGTLSLVVSLSSRETSESCYRSCTEMGSRVCLKTRCPEKVYQCFTRCYKLETEECFIKCKRRVWYRSEYLCKIQCQSRM</sequence>
<evidence type="ECO:0000313" key="2">
    <source>
        <dbReference type="EMBL" id="KAK6740288.1"/>
    </source>
</evidence>
<keyword evidence="3" id="KW-1185">Reference proteome</keyword>
<dbReference type="Proteomes" id="UP001303046">
    <property type="component" value="Unassembled WGS sequence"/>
</dbReference>
<feature type="transmembrane region" description="Helical" evidence="1">
    <location>
        <begin position="54"/>
        <end position="75"/>
    </location>
</feature>
<keyword evidence="1" id="KW-0472">Membrane</keyword>